<dbReference type="Proteomes" id="UP000006753">
    <property type="component" value="Unassembled WGS sequence"/>
</dbReference>
<dbReference type="HOGENOM" id="CLU_602793_0_0_1"/>
<evidence type="ECO:0000313" key="3">
    <source>
        <dbReference type="Proteomes" id="UP000006753"/>
    </source>
</evidence>
<dbReference type="KEGG" id="mbe:MBM_08950"/>
<proteinExistence type="predicted"/>
<gene>
    <name evidence="2" type="ORF">MBM_08950</name>
</gene>
<keyword evidence="3" id="KW-1185">Reference proteome</keyword>
<feature type="domain" description="2EXR" evidence="1">
    <location>
        <begin position="23"/>
        <end position="124"/>
    </location>
</feature>
<name>K1WIS1_MARBU</name>
<dbReference type="AlphaFoldDB" id="K1WIS1"/>
<dbReference type="PANTHER" id="PTHR35910:SF1">
    <property type="entry name" value="2EXR DOMAIN-CONTAINING PROTEIN"/>
    <property type="match status" value="1"/>
</dbReference>
<dbReference type="GeneID" id="18764885"/>
<dbReference type="EMBL" id="JH921454">
    <property type="protein sequence ID" value="EKD12721.1"/>
    <property type="molecule type" value="Genomic_DNA"/>
</dbReference>
<accession>K1WIS1</accession>
<protein>
    <recommendedName>
        <fullName evidence="1">2EXR domain-containing protein</fullName>
    </recommendedName>
</protein>
<sequence length="454" mass="51808">MSSRTPTQADLQHFIGQVSPPSFAPFPRLPAELRLAIWQRVQHDPRIIRINIERIIDGLTTYDRFGRASRPYTYKLKSCSTAPAMFHVNTEARNAAINMHGYSKALESRLGGKYVWINWTRDAIYISTPEILQAFCSSLGGALTPNVREDLHVGPYLAEIEETPGRLSSIVNKLCPNRRPFNALPHNKATMKSPRIQPAYPWALKLKAAKVTKNSAPLLDKFTLFPKLYPELQMMVWKFGLGLSRYVNITEKYGDVEQHGLQADAQPPVLLQVCSDSRRLALRHYELCFETQIPASFILFNWEVDVLVFASPATLGEFFKTDVTISTSREDALLSTHGEVFDNLRHLIIGEKWCAVEFIPLYPLFESLESVSFDPEIFRSMSSGYCDFEGMYNHFKCRECFEEDTNEMLSKSEIITLEKGELDRLIESSKYNTAGLLKTIRPPISRHRISFWGL</sequence>
<dbReference type="OrthoDB" id="3513892at2759"/>
<dbReference type="PANTHER" id="PTHR35910">
    <property type="entry name" value="2EXR DOMAIN-CONTAINING PROTEIN"/>
    <property type="match status" value="1"/>
</dbReference>
<organism evidence="2 3">
    <name type="scientific">Marssonina brunnea f. sp. multigermtubi (strain MB_m1)</name>
    <name type="common">Marssonina leaf spot fungus</name>
    <dbReference type="NCBI Taxonomy" id="1072389"/>
    <lineage>
        <taxon>Eukaryota</taxon>
        <taxon>Fungi</taxon>
        <taxon>Dikarya</taxon>
        <taxon>Ascomycota</taxon>
        <taxon>Pezizomycotina</taxon>
        <taxon>Leotiomycetes</taxon>
        <taxon>Helotiales</taxon>
        <taxon>Drepanopezizaceae</taxon>
        <taxon>Drepanopeziza</taxon>
    </lineage>
</organism>
<evidence type="ECO:0000313" key="2">
    <source>
        <dbReference type="EMBL" id="EKD12721.1"/>
    </source>
</evidence>
<dbReference type="Pfam" id="PF20150">
    <property type="entry name" value="2EXR"/>
    <property type="match status" value="2"/>
</dbReference>
<evidence type="ECO:0000259" key="1">
    <source>
        <dbReference type="Pfam" id="PF20150"/>
    </source>
</evidence>
<dbReference type="InterPro" id="IPR045518">
    <property type="entry name" value="2EXR"/>
</dbReference>
<feature type="domain" description="2EXR" evidence="1">
    <location>
        <begin position="222"/>
        <end position="307"/>
    </location>
</feature>
<reference evidence="2 3" key="1">
    <citation type="journal article" date="2012" name="BMC Genomics">
        <title>Sequencing the genome of Marssonina brunnea reveals fungus-poplar co-evolution.</title>
        <authorList>
            <person name="Zhu S."/>
            <person name="Cao Y.-Z."/>
            <person name="Jiang C."/>
            <person name="Tan B.-Y."/>
            <person name="Wang Z."/>
            <person name="Feng S."/>
            <person name="Zhang L."/>
            <person name="Su X.-H."/>
            <person name="Brejova B."/>
            <person name="Vinar T."/>
            <person name="Xu M."/>
            <person name="Wang M.-X."/>
            <person name="Zhang S.-G."/>
            <person name="Huang M.-R."/>
            <person name="Wu R."/>
            <person name="Zhou Y."/>
        </authorList>
    </citation>
    <scope>NUCLEOTIDE SEQUENCE [LARGE SCALE GENOMIC DNA]</scope>
    <source>
        <strain evidence="2 3">MB_m1</strain>
    </source>
</reference>
<dbReference type="InParanoid" id="K1WIS1"/>